<evidence type="ECO:0000313" key="2">
    <source>
        <dbReference type="EMBL" id="AUX48092.1"/>
    </source>
</evidence>
<evidence type="ECO:0000256" key="1">
    <source>
        <dbReference type="SAM" id="MobiDB-lite"/>
    </source>
</evidence>
<gene>
    <name evidence="2" type="ORF">SOCE26_096220</name>
</gene>
<feature type="region of interest" description="Disordered" evidence="1">
    <location>
        <begin position="82"/>
        <end position="112"/>
    </location>
</feature>
<protein>
    <submittedName>
        <fullName evidence="2">Uncharacterized protein</fullName>
    </submittedName>
</protein>
<dbReference type="Proteomes" id="UP000238348">
    <property type="component" value="Chromosome"/>
</dbReference>
<accession>A0A2L0F9C7</accession>
<organism evidence="2 3">
    <name type="scientific">Sorangium cellulosum</name>
    <name type="common">Polyangium cellulosum</name>
    <dbReference type="NCBI Taxonomy" id="56"/>
    <lineage>
        <taxon>Bacteria</taxon>
        <taxon>Pseudomonadati</taxon>
        <taxon>Myxococcota</taxon>
        <taxon>Polyangia</taxon>
        <taxon>Polyangiales</taxon>
        <taxon>Polyangiaceae</taxon>
        <taxon>Sorangium</taxon>
    </lineage>
</organism>
<proteinExistence type="predicted"/>
<evidence type="ECO:0000313" key="3">
    <source>
        <dbReference type="Proteomes" id="UP000238348"/>
    </source>
</evidence>
<feature type="compositionally biased region" description="Basic and acidic residues" evidence="1">
    <location>
        <begin position="52"/>
        <end position="61"/>
    </location>
</feature>
<reference evidence="2 3" key="1">
    <citation type="submission" date="2015-09" db="EMBL/GenBank/DDBJ databases">
        <title>Sorangium comparison.</title>
        <authorList>
            <person name="Zaburannyi N."/>
            <person name="Bunk B."/>
            <person name="Overmann J."/>
            <person name="Mueller R."/>
        </authorList>
    </citation>
    <scope>NUCLEOTIDE SEQUENCE [LARGE SCALE GENOMIC DNA]</scope>
    <source>
        <strain evidence="2 3">So ce26</strain>
    </source>
</reference>
<sequence>MRGCLRGAMTMQMAVIGGDSSGTSSANDSAKRQPQELPSLDATGKAHGSLPEAKDLERYSADELRQLQGELKKSVQERIRKTVELGPHKPHGERQAAEQRLIQQMEKNLESR</sequence>
<dbReference type="EMBL" id="CP012673">
    <property type="protein sequence ID" value="AUX48092.1"/>
    <property type="molecule type" value="Genomic_DNA"/>
</dbReference>
<dbReference type="AlphaFoldDB" id="A0A2L0F9C7"/>
<feature type="region of interest" description="Disordered" evidence="1">
    <location>
        <begin position="15"/>
        <end position="61"/>
    </location>
</feature>
<name>A0A2L0F9C7_SORCE</name>
<feature type="compositionally biased region" description="Basic and acidic residues" evidence="1">
    <location>
        <begin position="82"/>
        <end position="97"/>
    </location>
</feature>